<dbReference type="InterPro" id="IPR050469">
    <property type="entry name" value="Diguanylate_Cyclase"/>
</dbReference>
<dbReference type="HOGENOM" id="CLU_000445_11_2_6"/>
<evidence type="ECO:0000256" key="4">
    <source>
        <dbReference type="SAM" id="Phobius"/>
    </source>
</evidence>
<dbReference type="OrthoDB" id="9812260at2"/>
<evidence type="ECO:0000313" key="7">
    <source>
        <dbReference type="Proteomes" id="UP000018418"/>
    </source>
</evidence>
<keyword evidence="7" id="KW-1185">Reference proteome</keyword>
<sequence length="426" mass="48882">MLNNQNIVTLKLQKQCIETVLAMHEQRAGACLPEPYETEFWAYHQKKAANGFLNFYKLGSIVYLFFSIFIVCRNYFIIPSIYLQHDFWRSVVSIMNGGICLLILVLAARHPKAQTYFRYFALLVVGWAIFLTAVLTLSQYTSSLRQQFVFIIFIFIFGYIMIGVKPLHMFIVGLLASAAIFAMFFYLHISFDSVVLFRVFFGSNLIGFAITKVINHQERGSFLKTKLIEVDQEILKNYNNQLLKLSQYDGLTSIANRRSLDDALERYYALARAEHSPLAVLFIDIDYFKAYNDHYGHLQGDQVLKCIAQVIQHTIRHQDFVARYGGEEFVVLLPNSDVDQAYLVASRISRAVDELSIHHEKSEINPYITISVGLAVYTVEYPVSANQLLSFADQALYRAKACGRHQICRHVISDEDHDIESKQKAT</sequence>
<dbReference type="InterPro" id="IPR043128">
    <property type="entry name" value="Rev_trsase/Diguanyl_cyclase"/>
</dbReference>
<proteinExistence type="predicted"/>
<evidence type="ECO:0000313" key="6">
    <source>
        <dbReference type="EMBL" id="ESK52561.1"/>
    </source>
</evidence>
<dbReference type="STRING" id="396323.VH98_07910"/>
<evidence type="ECO:0000256" key="1">
    <source>
        <dbReference type="ARBA" id="ARBA00001946"/>
    </source>
</evidence>
<dbReference type="AlphaFoldDB" id="V2UVB4"/>
<dbReference type="PANTHER" id="PTHR45138:SF9">
    <property type="entry name" value="DIGUANYLATE CYCLASE DGCM-RELATED"/>
    <property type="match status" value="1"/>
</dbReference>
<dbReference type="GO" id="GO:0043709">
    <property type="term" value="P:cell adhesion involved in single-species biofilm formation"/>
    <property type="evidence" value="ECO:0007669"/>
    <property type="project" value="TreeGrafter"/>
</dbReference>
<dbReference type="InterPro" id="IPR029787">
    <property type="entry name" value="Nucleotide_cyclase"/>
</dbReference>
<comment type="cofactor">
    <cofactor evidence="1">
        <name>Mg(2+)</name>
        <dbReference type="ChEBI" id="CHEBI:18420"/>
    </cofactor>
</comment>
<dbReference type="EC" id="2.7.7.65" evidence="2"/>
<organism evidence="6 7">
    <name type="scientific">Acinetobacter brisouii CIP 110357</name>
    <dbReference type="NCBI Taxonomy" id="1341683"/>
    <lineage>
        <taxon>Bacteria</taxon>
        <taxon>Pseudomonadati</taxon>
        <taxon>Pseudomonadota</taxon>
        <taxon>Gammaproteobacteria</taxon>
        <taxon>Moraxellales</taxon>
        <taxon>Moraxellaceae</taxon>
        <taxon>Acinetobacter</taxon>
    </lineage>
</organism>
<keyword evidence="4" id="KW-0812">Transmembrane</keyword>
<feature type="transmembrane region" description="Helical" evidence="4">
    <location>
        <begin position="195"/>
        <end position="214"/>
    </location>
</feature>
<dbReference type="Gene3D" id="3.30.70.270">
    <property type="match status" value="1"/>
</dbReference>
<gene>
    <name evidence="6" type="ORF">P255_00716</name>
</gene>
<keyword evidence="4" id="KW-1133">Transmembrane helix</keyword>
<dbReference type="InterPro" id="IPR000160">
    <property type="entry name" value="GGDEF_dom"/>
</dbReference>
<dbReference type="GO" id="GO:0005886">
    <property type="term" value="C:plasma membrane"/>
    <property type="evidence" value="ECO:0007669"/>
    <property type="project" value="TreeGrafter"/>
</dbReference>
<protein>
    <recommendedName>
        <fullName evidence="2">diguanylate cyclase</fullName>
        <ecNumber evidence="2">2.7.7.65</ecNumber>
    </recommendedName>
</protein>
<evidence type="ECO:0000256" key="3">
    <source>
        <dbReference type="ARBA" id="ARBA00034247"/>
    </source>
</evidence>
<dbReference type="Proteomes" id="UP000018418">
    <property type="component" value="Unassembled WGS sequence"/>
</dbReference>
<comment type="caution">
    <text evidence="6">The sequence shown here is derived from an EMBL/GenBank/DDBJ whole genome shotgun (WGS) entry which is preliminary data.</text>
</comment>
<dbReference type="PATRIC" id="fig|1341683.3.peg.709"/>
<keyword evidence="4" id="KW-0472">Membrane</keyword>
<comment type="catalytic activity">
    <reaction evidence="3">
        <text>2 GTP = 3',3'-c-di-GMP + 2 diphosphate</text>
        <dbReference type="Rhea" id="RHEA:24898"/>
        <dbReference type="ChEBI" id="CHEBI:33019"/>
        <dbReference type="ChEBI" id="CHEBI:37565"/>
        <dbReference type="ChEBI" id="CHEBI:58805"/>
        <dbReference type="EC" id="2.7.7.65"/>
    </reaction>
</comment>
<accession>V2UVB4</accession>
<feature type="transmembrane region" description="Helical" evidence="4">
    <location>
        <begin position="119"/>
        <end position="138"/>
    </location>
</feature>
<dbReference type="CDD" id="cd01949">
    <property type="entry name" value="GGDEF"/>
    <property type="match status" value="1"/>
</dbReference>
<feature type="transmembrane region" description="Helical" evidence="4">
    <location>
        <begin position="55"/>
        <end position="76"/>
    </location>
</feature>
<dbReference type="SUPFAM" id="SSF55073">
    <property type="entry name" value="Nucleotide cyclase"/>
    <property type="match status" value="1"/>
</dbReference>
<dbReference type="GO" id="GO:0052621">
    <property type="term" value="F:diguanylate cyclase activity"/>
    <property type="evidence" value="ECO:0007669"/>
    <property type="project" value="UniProtKB-EC"/>
</dbReference>
<dbReference type="NCBIfam" id="TIGR00254">
    <property type="entry name" value="GGDEF"/>
    <property type="match status" value="1"/>
</dbReference>
<feature type="transmembrane region" description="Helical" evidence="4">
    <location>
        <begin position="169"/>
        <end position="189"/>
    </location>
</feature>
<dbReference type="PANTHER" id="PTHR45138">
    <property type="entry name" value="REGULATORY COMPONENTS OF SENSORY TRANSDUCTION SYSTEM"/>
    <property type="match status" value="1"/>
</dbReference>
<evidence type="ECO:0000256" key="2">
    <source>
        <dbReference type="ARBA" id="ARBA00012528"/>
    </source>
</evidence>
<feature type="domain" description="GGDEF" evidence="5">
    <location>
        <begin position="276"/>
        <end position="412"/>
    </location>
</feature>
<dbReference type="Pfam" id="PF00990">
    <property type="entry name" value="GGDEF"/>
    <property type="match status" value="1"/>
</dbReference>
<dbReference type="FunFam" id="3.30.70.270:FF:000001">
    <property type="entry name" value="Diguanylate cyclase domain protein"/>
    <property type="match status" value="1"/>
</dbReference>
<dbReference type="PROSITE" id="PS50887">
    <property type="entry name" value="GGDEF"/>
    <property type="match status" value="1"/>
</dbReference>
<reference evidence="6 7" key="1">
    <citation type="submission" date="2013-10" db="EMBL/GenBank/DDBJ databases">
        <title>The Genome Sequence of Acinetobacter brisouii CIP 110357.</title>
        <authorList>
            <consortium name="The Broad Institute Genomics Platform"/>
            <consortium name="The Broad Institute Genome Sequencing Center for Infectious Disease"/>
            <person name="Cerqueira G."/>
            <person name="Feldgarden M."/>
            <person name="Courvalin P."/>
            <person name="Grillot-Courvalin C."/>
            <person name="Clermont D."/>
            <person name="Rocha E."/>
            <person name="Yoon E.-J."/>
            <person name="Nemec A."/>
            <person name="Young S.K."/>
            <person name="Zeng Q."/>
            <person name="Gargeya S."/>
            <person name="Fitzgerald M."/>
            <person name="Abouelleil A."/>
            <person name="Alvarado L."/>
            <person name="Berlin A.M."/>
            <person name="Chapman S.B."/>
            <person name="Gainer-Dewar J."/>
            <person name="Goldberg J."/>
            <person name="Gnerre S."/>
            <person name="Griggs A."/>
            <person name="Gujja S."/>
            <person name="Hansen M."/>
            <person name="Howarth C."/>
            <person name="Imamovic A."/>
            <person name="Ireland A."/>
            <person name="Larimer J."/>
            <person name="McCowan C."/>
            <person name="Murphy C."/>
            <person name="Pearson M."/>
            <person name="Poon T.W."/>
            <person name="Priest M."/>
            <person name="Roberts A."/>
            <person name="Saif S."/>
            <person name="Shea T."/>
            <person name="Sykes S."/>
            <person name="Wortman J."/>
            <person name="Nusbaum C."/>
            <person name="Birren B."/>
        </authorList>
    </citation>
    <scope>NUCLEOTIDE SEQUENCE [LARGE SCALE GENOMIC DNA]</scope>
    <source>
        <strain evidence="6 7">CIP 110357</strain>
    </source>
</reference>
<dbReference type="GO" id="GO:1902201">
    <property type="term" value="P:negative regulation of bacterial-type flagellum-dependent cell motility"/>
    <property type="evidence" value="ECO:0007669"/>
    <property type="project" value="TreeGrafter"/>
</dbReference>
<feature type="transmembrane region" description="Helical" evidence="4">
    <location>
        <begin position="144"/>
        <end position="162"/>
    </location>
</feature>
<name>V2UVB4_9GAMM</name>
<dbReference type="EMBL" id="AYEU01000003">
    <property type="protein sequence ID" value="ESK52561.1"/>
    <property type="molecule type" value="Genomic_DNA"/>
</dbReference>
<evidence type="ECO:0000259" key="5">
    <source>
        <dbReference type="PROSITE" id="PS50887"/>
    </source>
</evidence>
<feature type="transmembrane region" description="Helical" evidence="4">
    <location>
        <begin position="88"/>
        <end position="107"/>
    </location>
</feature>
<dbReference type="SMART" id="SM00267">
    <property type="entry name" value="GGDEF"/>
    <property type="match status" value="1"/>
</dbReference>